<gene>
    <name evidence="1" type="ORF">CEXT_579741</name>
</gene>
<accession>A0AAV4VLU8</accession>
<name>A0AAV4VLU8_CAEEX</name>
<dbReference type="Proteomes" id="UP001054945">
    <property type="component" value="Unassembled WGS sequence"/>
</dbReference>
<proteinExistence type="predicted"/>
<evidence type="ECO:0000313" key="1">
    <source>
        <dbReference type="EMBL" id="GIY71078.1"/>
    </source>
</evidence>
<protein>
    <submittedName>
        <fullName evidence="1">Uncharacterized protein</fullName>
    </submittedName>
</protein>
<dbReference type="AlphaFoldDB" id="A0AAV4VLU8"/>
<keyword evidence="2" id="KW-1185">Reference proteome</keyword>
<comment type="caution">
    <text evidence="1">The sequence shown here is derived from an EMBL/GenBank/DDBJ whole genome shotgun (WGS) entry which is preliminary data.</text>
</comment>
<organism evidence="1 2">
    <name type="scientific">Caerostris extrusa</name>
    <name type="common">Bark spider</name>
    <name type="synonym">Caerostris bankana</name>
    <dbReference type="NCBI Taxonomy" id="172846"/>
    <lineage>
        <taxon>Eukaryota</taxon>
        <taxon>Metazoa</taxon>
        <taxon>Ecdysozoa</taxon>
        <taxon>Arthropoda</taxon>
        <taxon>Chelicerata</taxon>
        <taxon>Arachnida</taxon>
        <taxon>Araneae</taxon>
        <taxon>Araneomorphae</taxon>
        <taxon>Entelegynae</taxon>
        <taxon>Araneoidea</taxon>
        <taxon>Araneidae</taxon>
        <taxon>Caerostris</taxon>
    </lineage>
</organism>
<sequence>MNEKNFLSLNQYPNKSKNLQNKHQKEIPFHAIENVLLQSGFWIILNQHVVADVHFDSQLNHVLLGREVVRTGTDVCPSAF</sequence>
<reference evidence="1 2" key="1">
    <citation type="submission" date="2021-06" db="EMBL/GenBank/DDBJ databases">
        <title>Caerostris extrusa draft genome.</title>
        <authorList>
            <person name="Kono N."/>
            <person name="Arakawa K."/>
        </authorList>
    </citation>
    <scope>NUCLEOTIDE SEQUENCE [LARGE SCALE GENOMIC DNA]</scope>
</reference>
<evidence type="ECO:0000313" key="2">
    <source>
        <dbReference type="Proteomes" id="UP001054945"/>
    </source>
</evidence>
<dbReference type="EMBL" id="BPLR01014752">
    <property type="protein sequence ID" value="GIY71078.1"/>
    <property type="molecule type" value="Genomic_DNA"/>
</dbReference>